<comment type="caution">
    <text evidence="1">The sequence shown here is derived from an EMBL/GenBank/DDBJ whole genome shotgun (WGS) entry which is preliminary data.</text>
</comment>
<protein>
    <submittedName>
        <fullName evidence="1">Uncharacterized protein</fullName>
    </submittedName>
</protein>
<dbReference type="AlphaFoldDB" id="A0A9W8PCZ3"/>
<proteinExistence type="predicted"/>
<accession>A0A9W8PCZ3</accession>
<reference evidence="1" key="1">
    <citation type="submission" date="2022-10" db="EMBL/GenBank/DDBJ databases">
        <title>Fusarium specimens isolated from Avocado Roots.</title>
        <authorList>
            <person name="Stajich J."/>
            <person name="Roper C."/>
            <person name="Heimlech-Rivalta G."/>
        </authorList>
    </citation>
    <scope>NUCLEOTIDE SEQUENCE</scope>
    <source>
        <strain evidence="1">CF00143</strain>
    </source>
</reference>
<gene>
    <name evidence="1" type="ORF">NW766_012785</name>
</gene>
<organism evidence="1 2">
    <name type="scientific">Fusarium irregulare</name>
    <dbReference type="NCBI Taxonomy" id="2494466"/>
    <lineage>
        <taxon>Eukaryota</taxon>
        <taxon>Fungi</taxon>
        <taxon>Dikarya</taxon>
        <taxon>Ascomycota</taxon>
        <taxon>Pezizomycotina</taxon>
        <taxon>Sordariomycetes</taxon>
        <taxon>Hypocreomycetidae</taxon>
        <taxon>Hypocreales</taxon>
        <taxon>Nectriaceae</taxon>
        <taxon>Fusarium</taxon>
        <taxon>Fusarium incarnatum-equiseti species complex</taxon>
    </lineage>
</organism>
<dbReference type="EMBL" id="JAPDHF010000031">
    <property type="protein sequence ID" value="KAJ4002660.1"/>
    <property type="molecule type" value="Genomic_DNA"/>
</dbReference>
<evidence type="ECO:0000313" key="1">
    <source>
        <dbReference type="EMBL" id="KAJ4002660.1"/>
    </source>
</evidence>
<dbReference type="Proteomes" id="UP001152130">
    <property type="component" value="Unassembled WGS sequence"/>
</dbReference>
<keyword evidence="2" id="KW-1185">Reference proteome</keyword>
<sequence length="254" mass="28937">MVHYMFLTRPNKLALDWRWVMYAKDGETIDKWWREVSESSFASQVKRIFPDFYVFPTGGKMPTFAGGPEVFTKPWELVPSMDEETTWFLVSNYDTRVAMPAFQTPRVDVRSGDSYYIRSKSRPDYFWTVAPYSSYTLFDESHDKSLADGKQPMIWASDTSRARFIIHLEGQSGTSNKGTVIIDSDPITLTAAIGNHPQHVSVNNHNMLILGGDSGRLYYGQLKNRFLAQSGNLNYSAAIVTENTDAGEEWELVK</sequence>
<name>A0A9W8PCZ3_9HYPO</name>
<dbReference type="OrthoDB" id="5364171at2759"/>
<evidence type="ECO:0000313" key="2">
    <source>
        <dbReference type="Proteomes" id="UP001152130"/>
    </source>
</evidence>